<evidence type="ECO:0000313" key="1">
    <source>
        <dbReference type="EMBL" id="KAG8584036.1"/>
    </source>
</evidence>
<reference evidence="1" key="1">
    <citation type="thesis" date="2020" institute="ProQuest LLC" country="789 East Eisenhower Parkway, Ann Arbor, MI, USA">
        <title>Comparative Genomics and Chromosome Evolution.</title>
        <authorList>
            <person name="Mudd A.B."/>
        </authorList>
    </citation>
    <scope>NUCLEOTIDE SEQUENCE</scope>
    <source>
        <strain evidence="1">237g6f4</strain>
        <tissue evidence="1">Blood</tissue>
    </source>
</reference>
<gene>
    <name evidence="1" type="ORF">GDO81_008651</name>
</gene>
<name>A0AAV7CGV4_ENGPU</name>
<organism evidence="1 2">
    <name type="scientific">Engystomops pustulosus</name>
    <name type="common">Tungara frog</name>
    <name type="synonym">Physalaemus pustulosus</name>
    <dbReference type="NCBI Taxonomy" id="76066"/>
    <lineage>
        <taxon>Eukaryota</taxon>
        <taxon>Metazoa</taxon>
        <taxon>Chordata</taxon>
        <taxon>Craniata</taxon>
        <taxon>Vertebrata</taxon>
        <taxon>Euteleostomi</taxon>
        <taxon>Amphibia</taxon>
        <taxon>Batrachia</taxon>
        <taxon>Anura</taxon>
        <taxon>Neobatrachia</taxon>
        <taxon>Hyloidea</taxon>
        <taxon>Leptodactylidae</taxon>
        <taxon>Leiuperinae</taxon>
        <taxon>Engystomops</taxon>
    </lineage>
</organism>
<dbReference type="EMBL" id="WNYA01000003">
    <property type="protein sequence ID" value="KAG8584036.1"/>
    <property type="molecule type" value="Genomic_DNA"/>
</dbReference>
<evidence type="ECO:0000313" key="2">
    <source>
        <dbReference type="Proteomes" id="UP000824782"/>
    </source>
</evidence>
<dbReference type="Proteomes" id="UP000824782">
    <property type="component" value="Unassembled WGS sequence"/>
</dbReference>
<comment type="caution">
    <text evidence="1">The sequence shown here is derived from an EMBL/GenBank/DDBJ whole genome shotgun (WGS) entry which is preliminary data.</text>
</comment>
<keyword evidence="2" id="KW-1185">Reference proteome</keyword>
<proteinExistence type="predicted"/>
<sequence length="125" mass="13799">MSCGQRKRRPLAKGSDIPWSKEVASCGQRKGHSLAKGDLVAESPCCDKLSSLILIAVSMPADLKRRHNTSNTAGINTLEDPDMGDMISRNLPTSIQLRVCASTWHTKISQTLHLRHPTVFFTLQM</sequence>
<dbReference type="AlphaFoldDB" id="A0AAV7CGV4"/>
<protein>
    <submittedName>
        <fullName evidence="1">Uncharacterized protein</fullName>
    </submittedName>
</protein>
<accession>A0AAV7CGV4</accession>